<sequence>MVNVYYQNTRGLNTKVADIYVDTLMSLHCVYDSKKVIIGDFNIPGFGEEVSDSCNRGRLLNNLSDFFDLKQYNLVRNKDDRMLDLVFGNLKIEVSPCVDALTPEDHYHPSLDITVFIENLKQKPHKSSNQYMAFNFKKANFVGLYRELTVANFAFLNNVDDVDVAVSLLDDMYDYDQFSALRKHIKIQTRNAYDAYLWRVSSDVKNNIRSFPSVVVRDGIILNDPQAIVDAYTDFFVQAFVSSDPNTGSNSDPICVSTNANYLNILGVDENIVLSVIRRLKSTMTAGPDLVPSFLIKDCGAVLAKPLTYIFNLMLKSSIFPVAWKMSHVTPVFKSGDRSDVTNYRPISLICNFSKVFEHVLHSLVYPHVSHMIIDSQHGFMKGRSTVTNLAVISQYLWNLVNLMYSYLSGRRQCVLVNGFRSRAYGQSSGVPQGSILGPLLFNLYVNDITVGIHSHCLLNADNFKIYRQIRSSIDCEQLQADLTTLCNWCNRHLPLNFKKCCVMSYARKLKPLTFDYFLDQGVLQRPDHVRDLGVTFEAHLTFDEHTHNVLSAAYRSLGFVIRNAKGIQEVDALKALYLALVRSRLEYASLVWYPIYGVTVSRLEGIQRRFLKYLSYVFNGVYPCRGCPHGELLQSFDIQSLSLRRKINSALFLYHLVCGRVDCPDLLGKLSLRVPRPNLRSASTFVVPTPRTNLLRRSPLFHAVSNFLQIEQEADIFVCRASDIRKAYGAVEVSEC</sequence>
<dbReference type="InterPro" id="IPR000477">
    <property type="entry name" value="RT_dom"/>
</dbReference>
<comment type="caution">
    <text evidence="2">The sequence shown here is derived from an EMBL/GenBank/DDBJ whole genome shotgun (WGS) entry which is preliminary data.</text>
</comment>
<proteinExistence type="predicted"/>
<keyword evidence="3" id="KW-1185">Reference proteome</keyword>
<evidence type="ECO:0000313" key="2">
    <source>
        <dbReference type="EMBL" id="KAH0811164.1"/>
    </source>
</evidence>
<evidence type="ECO:0000313" key="3">
    <source>
        <dbReference type="Proteomes" id="UP000719412"/>
    </source>
</evidence>
<accession>A0A8J6L4N8</accession>
<feature type="domain" description="Reverse transcriptase" evidence="1">
    <location>
        <begin position="416"/>
        <end position="516"/>
    </location>
</feature>
<dbReference type="GO" id="GO:0071897">
    <property type="term" value="P:DNA biosynthetic process"/>
    <property type="evidence" value="ECO:0007669"/>
    <property type="project" value="UniProtKB-ARBA"/>
</dbReference>
<organism evidence="2 3">
    <name type="scientific">Tenebrio molitor</name>
    <name type="common">Yellow mealworm beetle</name>
    <dbReference type="NCBI Taxonomy" id="7067"/>
    <lineage>
        <taxon>Eukaryota</taxon>
        <taxon>Metazoa</taxon>
        <taxon>Ecdysozoa</taxon>
        <taxon>Arthropoda</taxon>
        <taxon>Hexapoda</taxon>
        <taxon>Insecta</taxon>
        <taxon>Pterygota</taxon>
        <taxon>Neoptera</taxon>
        <taxon>Endopterygota</taxon>
        <taxon>Coleoptera</taxon>
        <taxon>Polyphaga</taxon>
        <taxon>Cucujiformia</taxon>
        <taxon>Tenebrionidae</taxon>
        <taxon>Tenebrio</taxon>
    </lineage>
</organism>
<reference evidence="2" key="1">
    <citation type="journal article" date="2020" name="J Insects Food Feed">
        <title>The yellow mealworm (Tenebrio molitor) genome: a resource for the emerging insects as food and feed industry.</title>
        <authorList>
            <person name="Eriksson T."/>
            <person name="Andere A."/>
            <person name="Kelstrup H."/>
            <person name="Emery V."/>
            <person name="Picard C."/>
        </authorList>
    </citation>
    <scope>NUCLEOTIDE SEQUENCE</scope>
    <source>
        <strain evidence="2">Stoneville</strain>
        <tissue evidence="2">Whole head</tissue>
    </source>
</reference>
<reference evidence="2" key="2">
    <citation type="submission" date="2021-08" db="EMBL/GenBank/DDBJ databases">
        <authorList>
            <person name="Eriksson T."/>
        </authorList>
    </citation>
    <scope>NUCLEOTIDE SEQUENCE</scope>
    <source>
        <strain evidence="2">Stoneville</strain>
        <tissue evidence="2">Whole head</tissue>
    </source>
</reference>
<dbReference type="InterPro" id="IPR043502">
    <property type="entry name" value="DNA/RNA_pol_sf"/>
</dbReference>
<dbReference type="SUPFAM" id="SSF56672">
    <property type="entry name" value="DNA/RNA polymerases"/>
    <property type="match status" value="1"/>
</dbReference>
<gene>
    <name evidence="2" type="ORF">GEV33_011627</name>
</gene>
<dbReference type="AlphaFoldDB" id="A0A8J6L4N8"/>
<protein>
    <recommendedName>
        <fullName evidence="1">Reverse transcriptase domain-containing protein</fullName>
    </recommendedName>
</protein>
<dbReference type="Pfam" id="PF00078">
    <property type="entry name" value="RVT_1"/>
    <property type="match status" value="1"/>
</dbReference>
<dbReference type="EMBL" id="JABDTM020026997">
    <property type="protein sequence ID" value="KAH0811164.1"/>
    <property type="molecule type" value="Genomic_DNA"/>
</dbReference>
<evidence type="ECO:0000259" key="1">
    <source>
        <dbReference type="Pfam" id="PF00078"/>
    </source>
</evidence>
<dbReference type="Proteomes" id="UP000719412">
    <property type="component" value="Unassembled WGS sequence"/>
</dbReference>
<name>A0A8J6L4N8_TENMO</name>
<dbReference type="CDD" id="cd01650">
    <property type="entry name" value="RT_nLTR_like"/>
    <property type="match status" value="1"/>
</dbReference>
<dbReference type="PANTHER" id="PTHR33332">
    <property type="entry name" value="REVERSE TRANSCRIPTASE DOMAIN-CONTAINING PROTEIN"/>
    <property type="match status" value="1"/>
</dbReference>